<gene>
    <name evidence="2" type="ORF">K435DRAFT_661449</name>
</gene>
<dbReference type="Proteomes" id="UP000297245">
    <property type="component" value="Unassembled WGS sequence"/>
</dbReference>
<dbReference type="PANTHER" id="PTHR45759">
    <property type="entry name" value="NUCLEOLAR GTP-BINDING PROTEIN 1"/>
    <property type="match status" value="1"/>
</dbReference>
<dbReference type="OrthoDB" id="415015at2759"/>
<sequence>HLFLSSSVMNVLYDKNYYKPAPGQLCTIRRLIDQIAKNYVRLLKFGDTLYRCTQLNALLSVALCEAKDPLAYLEQVHQHISRLPTNIGKRSLINEVTRADVDVQPDAFTTKILFIWHLDYKYLR</sequence>
<feature type="domain" description="NOG1 N-terminal helical" evidence="1">
    <location>
        <begin position="7"/>
        <end position="85"/>
    </location>
</feature>
<proteinExistence type="predicted"/>
<keyword evidence="3" id="KW-1185">Reference proteome</keyword>
<accession>A0A4S8M774</accession>
<dbReference type="AlphaFoldDB" id="A0A4S8M774"/>
<organism evidence="2 3">
    <name type="scientific">Dendrothele bispora (strain CBS 962.96)</name>
    <dbReference type="NCBI Taxonomy" id="1314807"/>
    <lineage>
        <taxon>Eukaryota</taxon>
        <taxon>Fungi</taxon>
        <taxon>Dikarya</taxon>
        <taxon>Basidiomycota</taxon>
        <taxon>Agaricomycotina</taxon>
        <taxon>Agaricomycetes</taxon>
        <taxon>Agaricomycetidae</taxon>
        <taxon>Agaricales</taxon>
        <taxon>Agaricales incertae sedis</taxon>
        <taxon>Dendrothele</taxon>
    </lineage>
</organism>
<evidence type="ECO:0000313" key="2">
    <source>
        <dbReference type="EMBL" id="THU98159.1"/>
    </source>
</evidence>
<protein>
    <recommendedName>
        <fullName evidence="1">NOG1 N-terminal helical domain-containing protein</fullName>
    </recommendedName>
</protein>
<dbReference type="Gene3D" id="1.20.120.1190">
    <property type="match status" value="1"/>
</dbReference>
<evidence type="ECO:0000259" key="1">
    <source>
        <dbReference type="Pfam" id="PF17835"/>
    </source>
</evidence>
<dbReference type="Pfam" id="PF17835">
    <property type="entry name" value="NOG1_N"/>
    <property type="match status" value="1"/>
</dbReference>
<name>A0A4S8M774_DENBC</name>
<evidence type="ECO:0000313" key="3">
    <source>
        <dbReference type="Proteomes" id="UP000297245"/>
    </source>
</evidence>
<dbReference type="InterPro" id="IPR041623">
    <property type="entry name" value="NOG1_N"/>
</dbReference>
<dbReference type="EMBL" id="ML179141">
    <property type="protein sequence ID" value="THU98159.1"/>
    <property type="molecule type" value="Genomic_DNA"/>
</dbReference>
<reference evidence="2 3" key="1">
    <citation type="journal article" date="2019" name="Nat. Ecol. Evol.">
        <title>Megaphylogeny resolves global patterns of mushroom evolution.</title>
        <authorList>
            <person name="Varga T."/>
            <person name="Krizsan K."/>
            <person name="Foldi C."/>
            <person name="Dima B."/>
            <person name="Sanchez-Garcia M."/>
            <person name="Sanchez-Ramirez S."/>
            <person name="Szollosi G.J."/>
            <person name="Szarkandi J.G."/>
            <person name="Papp V."/>
            <person name="Albert L."/>
            <person name="Andreopoulos W."/>
            <person name="Angelini C."/>
            <person name="Antonin V."/>
            <person name="Barry K.W."/>
            <person name="Bougher N.L."/>
            <person name="Buchanan P."/>
            <person name="Buyck B."/>
            <person name="Bense V."/>
            <person name="Catcheside P."/>
            <person name="Chovatia M."/>
            <person name="Cooper J."/>
            <person name="Damon W."/>
            <person name="Desjardin D."/>
            <person name="Finy P."/>
            <person name="Geml J."/>
            <person name="Haridas S."/>
            <person name="Hughes K."/>
            <person name="Justo A."/>
            <person name="Karasinski D."/>
            <person name="Kautmanova I."/>
            <person name="Kiss B."/>
            <person name="Kocsube S."/>
            <person name="Kotiranta H."/>
            <person name="LaButti K.M."/>
            <person name="Lechner B.E."/>
            <person name="Liimatainen K."/>
            <person name="Lipzen A."/>
            <person name="Lukacs Z."/>
            <person name="Mihaltcheva S."/>
            <person name="Morgado L.N."/>
            <person name="Niskanen T."/>
            <person name="Noordeloos M.E."/>
            <person name="Ohm R.A."/>
            <person name="Ortiz-Santana B."/>
            <person name="Ovrebo C."/>
            <person name="Racz N."/>
            <person name="Riley R."/>
            <person name="Savchenko A."/>
            <person name="Shiryaev A."/>
            <person name="Soop K."/>
            <person name="Spirin V."/>
            <person name="Szebenyi C."/>
            <person name="Tomsovsky M."/>
            <person name="Tulloss R.E."/>
            <person name="Uehling J."/>
            <person name="Grigoriev I.V."/>
            <person name="Vagvolgyi C."/>
            <person name="Papp T."/>
            <person name="Martin F.M."/>
            <person name="Miettinen O."/>
            <person name="Hibbett D.S."/>
            <person name="Nagy L.G."/>
        </authorList>
    </citation>
    <scope>NUCLEOTIDE SEQUENCE [LARGE SCALE GENOMIC DNA]</scope>
    <source>
        <strain evidence="2 3">CBS 962.96</strain>
    </source>
</reference>
<feature type="non-terminal residue" evidence="2">
    <location>
        <position position="1"/>
    </location>
</feature>